<sequence>MLPTCHGLRTLRQRKHASIPEGLLSRGECNQKEASEHGYFEAVSKNFPKFVSHFPASQPANQRCLCCFGEVVVASLTVDMASWPSRSCLLATGRVLDGLLLRSRRAQTH</sequence>
<protein>
    <submittedName>
        <fullName evidence="1">Uncharacterized protein</fullName>
    </submittedName>
</protein>
<proteinExistence type="predicted"/>
<dbReference type="Proteomes" id="UP000784294">
    <property type="component" value="Unassembled WGS sequence"/>
</dbReference>
<dbReference type="AlphaFoldDB" id="A0A3S5BVR6"/>
<organism evidence="1 2">
    <name type="scientific">Protopolystoma xenopodis</name>
    <dbReference type="NCBI Taxonomy" id="117903"/>
    <lineage>
        <taxon>Eukaryota</taxon>
        <taxon>Metazoa</taxon>
        <taxon>Spiralia</taxon>
        <taxon>Lophotrochozoa</taxon>
        <taxon>Platyhelminthes</taxon>
        <taxon>Monogenea</taxon>
        <taxon>Polyopisthocotylea</taxon>
        <taxon>Polystomatidea</taxon>
        <taxon>Polystomatidae</taxon>
        <taxon>Protopolystoma</taxon>
    </lineage>
</organism>
<reference evidence="1" key="1">
    <citation type="submission" date="2018-11" db="EMBL/GenBank/DDBJ databases">
        <authorList>
            <consortium name="Pathogen Informatics"/>
        </authorList>
    </citation>
    <scope>NUCLEOTIDE SEQUENCE</scope>
</reference>
<evidence type="ECO:0000313" key="2">
    <source>
        <dbReference type="Proteomes" id="UP000784294"/>
    </source>
</evidence>
<keyword evidence="2" id="KW-1185">Reference proteome</keyword>
<name>A0A3S5BVR6_9PLAT</name>
<evidence type="ECO:0000313" key="1">
    <source>
        <dbReference type="EMBL" id="VEL20605.1"/>
    </source>
</evidence>
<gene>
    <name evidence="1" type="ORF">PXEA_LOCUS14045</name>
</gene>
<comment type="caution">
    <text evidence="1">The sequence shown here is derived from an EMBL/GenBank/DDBJ whole genome shotgun (WGS) entry which is preliminary data.</text>
</comment>
<accession>A0A3S5BVR6</accession>
<dbReference type="EMBL" id="CAAALY010047221">
    <property type="protein sequence ID" value="VEL20605.1"/>
    <property type="molecule type" value="Genomic_DNA"/>
</dbReference>